<dbReference type="SMR" id="A0A803KWF0"/>
<evidence type="ECO:0000313" key="4">
    <source>
        <dbReference type="Proteomes" id="UP000596660"/>
    </source>
</evidence>
<gene>
    <name evidence="3" type="primary">LOC110724675</name>
</gene>
<dbReference type="FunFam" id="2.60.110.10:FF:000001">
    <property type="entry name" value="THAUMATIN-LIKE PROTEIN 1"/>
    <property type="match status" value="1"/>
</dbReference>
<dbReference type="SMART" id="SM00205">
    <property type="entry name" value="THN"/>
    <property type="match status" value="1"/>
</dbReference>
<dbReference type="Pfam" id="PF00314">
    <property type="entry name" value="Thaumatin"/>
    <property type="match status" value="1"/>
</dbReference>
<sequence length="333" mass="34181">MMDSIKLYTIVVLFVLSGEYVSGTTFTFVNKCDYTVWPGILAGASSPKLDSTGFELQNGGTRTFQAPSGWSGRFWGRTNCNFDGAGQGTCATGDCGSGTMECNGSGATPPATLAEFTLNGSGGQDFYDVSLVDGYNLPMIVESNGGSGGCQTTGCLVDLNKRCPSELMAEGGGACKSACEAFGTPEYCCSGEFGTPDKCKPSMYSEAFKSACPRAYSYAYDDATSTFTCSGGDYTITFCPSSPSQKSSMGTPTSNMGATPGTEAGPVAGAVTGSGTDTGMGTNTGTGSLMADGSWFAGLASGDSTNTRHPNFGLQLALLFIVITSLATSLFNL</sequence>
<evidence type="ECO:0000313" key="3">
    <source>
        <dbReference type="EnsemblPlants" id="AUR62003358-RA:cds"/>
    </source>
</evidence>
<dbReference type="OMA" id="DSTNTRH"/>
<feature type="chain" id="PRO_5031150902" evidence="2">
    <location>
        <begin position="24"/>
        <end position="333"/>
    </location>
</feature>
<feature type="compositionally biased region" description="Polar residues" evidence="1">
    <location>
        <begin position="243"/>
        <end position="257"/>
    </location>
</feature>
<feature type="region of interest" description="Disordered" evidence="1">
    <location>
        <begin position="243"/>
        <end position="263"/>
    </location>
</feature>
<dbReference type="PROSITE" id="PS00316">
    <property type="entry name" value="THAUMATIN_1"/>
    <property type="match status" value="1"/>
</dbReference>
<dbReference type="EnsemblPlants" id="AUR62003358-RA">
    <property type="protein sequence ID" value="AUR62003358-RA:cds"/>
    <property type="gene ID" value="AUR62003358"/>
</dbReference>
<dbReference type="Gene3D" id="2.60.110.10">
    <property type="entry name" value="Thaumatin"/>
    <property type="match status" value="1"/>
</dbReference>
<dbReference type="InterPro" id="IPR017949">
    <property type="entry name" value="Thaumatin_CS"/>
</dbReference>
<proteinExistence type="predicted"/>
<keyword evidence="2" id="KW-0732">Signal</keyword>
<dbReference type="KEGG" id="cqi:110724675"/>
<dbReference type="Proteomes" id="UP000596660">
    <property type="component" value="Unplaced"/>
</dbReference>
<evidence type="ECO:0000256" key="2">
    <source>
        <dbReference type="SAM" id="SignalP"/>
    </source>
</evidence>
<reference evidence="3" key="2">
    <citation type="submission" date="2021-03" db="UniProtKB">
        <authorList>
            <consortium name="EnsemblPlants"/>
        </authorList>
    </citation>
    <scope>IDENTIFICATION</scope>
</reference>
<dbReference type="PRINTS" id="PR00347">
    <property type="entry name" value="THAUMATIN"/>
</dbReference>
<organism evidence="3 4">
    <name type="scientific">Chenopodium quinoa</name>
    <name type="common">Quinoa</name>
    <dbReference type="NCBI Taxonomy" id="63459"/>
    <lineage>
        <taxon>Eukaryota</taxon>
        <taxon>Viridiplantae</taxon>
        <taxon>Streptophyta</taxon>
        <taxon>Embryophyta</taxon>
        <taxon>Tracheophyta</taxon>
        <taxon>Spermatophyta</taxon>
        <taxon>Magnoliopsida</taxon>
        <taxon>eudicotyledons</taxon>
        <taxon>Gunneridae</taxon>
        <taxon>Pentapetalae</taxon>
        <taxon>Caryophyllales</taxon>
        <taxon>Chenopodiaceae</taxon>
        <taxon>Chenopodioideae</taxon>
        <taxon>Atripliceae</taxon>
        <taxon>Chenopodium</taxon>
    </lineage>
</organism>
<accession>A0A803KWF0</accession>
<dbReference type="SUPFAM" id="SSF49870">
    <property type="entry name" value="Osmotin, thaumatin-like protein"/>
    <property type="match status" value="1"/>
</dbReference>
<dbReference type="PROSITE" id="PS51367">
    <property type="entry name" value="THAUMATIN_2"/>
    <property type="match status" value="1"/>
</dbReference>
<dbReference type="InterPro" id="IPR001938">
    <property type="entry name" value="Thaumatin"/>
</dbReference>
<evidence type="ECO:0000256" key="1">
    <source>
        <dbReference type="SAM" id="MobiDB-lite"/>
    </source>
</evidence>
<dbReference type="GeneID" id="110724675"/>
<dbReference type="InterPro" id="IPR037176">
    <property type="entry name" value="Osmotin/thaumatin-like_sf"/>
</dbReference>
<feature type="signal peptide" evidence="2">
    <location>
        <begin position="1"/>
        <end position="23"/>
    </location>
</feature>
<dbReference type="CDD" id="cd09218">
    <property type="entry name" value="TLP-PA"/>
    <property type="match status" value="1"/>
</dbReference>
<dbReference type="Gramene" id="AUR62003358-RA">
    <property type="protein sequence ID" value="AUR62003358-RA:cds"/>
    <property type="gene ID" value="AUR62003358"/>
</dbReference>
<keyword evidence="4" id="KW-1185">Reference proteome</keyword>
<protein>
    <submittedName>
        <fullName evidence="3">Uncharacterized protein</fullName>
    </submittedName>
</protein>
<dbReference type="AlphaFoldDB" id="A0A803KWF0"/>
<reference evidence="3" key="1">
    <citation type="journal article" date="2017" name="Nature">
        <title>The genome of Chenopodium quinoa.</title>
        <authorList>
            <person name="Jarvis D.E."/>
            <person name="Ho Y.S."/>
            <person name="Lightfoot D.J."/>
            <person name="Schmoeckel S.M."/>
            <person name="Li B."/>
            <person name="Borm T.J.A."/>
            <person name="Ohyanagi H."/>
            <person name="Mineta K."/>
            <person name="Michell C.T."/>
            <person name="Saber N."/>
            <person name="Kharbatia N.M."/>
            <person name="Rupper R.R."/>
            <person name="Sharp A.R."/>
            <person name="Dally N."/>
            <person name="Boughton B.A."/>
            <person name="Woo Y.H."/>
            <person name="Gao G."/>
            <person name="Schijlen E.G.W.M."/>
            <person name="Guo X."/>
            <person name="Momin A.A."/>
            <person name="Negrao S."/>
            <person name="Al-Babili S."/>
            <person name="Gehring C."/>
            <person name="Roessner U."/>
            <person name="Jung C."/>
            <person name="Murphy K."/>
            <person name="Arold S.T."/>
            <person name="Gojobori T."/>
            <person name="van der Linden C.G."/>
            <person name="van Loo E.N."/>
            <person name="Jellen E.N."/>
            <person name="Maughan P.J."/>
            <person name="Tester M."/>
        </authorList>
    </citation>
    <scope>NUCLEOTIDE SEQUENCE [LARGE SCALE GENOMIC DNA]</scope>
    <source>
        <strain evidence="3">cv. PI 614886</strain>
    </source>
</reference>
<dbReference type="PANTHER" id="PTHR31048">
    <property type="entry name" value="OS03G0233200 PROTEIN"/>
    <property type="match status" value="1"/>
</dbReference>
<dbReference type="RefSeq" id="XP_021759811.1">
    <property type="nucleotide sequence ID" value="XM_021904119.1"/>
</dbReference>
<dbReference type="OrthoDB" id="430315at2759"/>
<name>A0A803KWF0_CHEQI</name>